<name>A0A0D8JSG8_COCIM</name>
<accession>A0A0D8JSG8</accession>
<sequence>MISLYSYYLDISSEIYNVFYVQLLYLAVIDSFSSQQQLNWQLPEITTKKEKNIMPKEQERDILED</sequence>
<dbReference type="EMBL" id="GG704911">
    <property type="protein sequence ID" value="KJF59926.1"/>
    <property type="molecule type" value="Genomic_DNA"/>
</dbReference>
<reference evidence="2" key="1">
    <citation type="journal article" date="2009" name="Genome Res.">
        <title>Comparative genomic analyses of the human fungal pathogens Coccidioides and their relatives.</title>
        <authorList>
            <person name="Sharpton T.J."/>
            <person name="Stajich J.E."/>
            <person name="Rounsley S.D."/>
            <person name="Gardner M.J."/>
            <person name="Wortman J.R."/>
            <person name="Jordar V.S."/>
            <person name="Maiti R."/>
            <person name="Kodira C.D."/>
            <person name="Neafsey D.E."/>
            <person name="Zeng Q."/>
            <person name="Hung C.-Y."/>
            <person name="McMahan C."/>
            <person name="Muszewska A."/>
            <person name="Grynberg M."/>
            <person name="Mandel M.A."/>
            <person name="Kellner E.M."/>
            <person name="Barker B.M."/>
            <person name="Galgiani J.N."/>
            <person name="Orbach M.J."/>
            <person name="Kirkland T.N."/>
            <person name="Cole G.T."/>
            <person name="Henn M.R."/>
            <person name="Birren B.W."/>
            <person name="Taylor J.W."/>
        </authorList>
    </citation>
    <scope>NUCLEOTIDE SEQUENCE [LARGE SCALE GENOMIC DNA]</scope>
    <source>
        <strain evidence="2">RS</strain>
    </source>
</reference>
<gene>
    <name evidence="1" type="ORF">CIMG_12589</name>
</gene>
<evidence type="ECO:0000313" key="2">
    <source>
        <dbReference type="Proteomes" id="UP000001261"/>
    </source>
</evidence>
<evidence type="ECO:0000313" key="1">
    <source>
        <dbReference type="EMBL" id="KJF59926.1"/>
    </source>
</evidence>
<dbReference type="RefSeq" id="XP_004445547.1">
    <property type="nucleotide sequence ID" value="XM_004445490.1"/>
</dbReference>
<keyword evidence="2" id="KW-1185">Reference proteome</keyword>
<proteinExistence type="predicted"/>
<dbReference type="KEGG" id="cim:CIMG_12589"/>
<dbReference type="VEuPathDB" id="FungiDB:CIMG_12589"/>
<dbReference type="GeneID" id="24164216"/>
<dbReference type="Proteomes" id="UP000001261">
    <property type="component" value="Unassembled WGS sequence"/>
</dbReference>
<reference evidence="2" key="2">
    <citation type="journal article" date="2010" name="Genome Res.">
        <title>Population genomic sequencing of Coccidioides fungi reveals recent hybridization and transposon control.</title>
        <authorList>
            <person name="Neafsey D.E."/>
            <person name="Barker B.M."/>
            <person name="Sharpton T.J."/>
            <person name="Stajich J.E."/>
            <person name="Park D.J."/>
            <person name="Whiston E."/>
            <person name="Hung C.-Y."/>
            <person name="McMahan C."/>
            <person name="White J."/>
            <person name="Sykes S."/>
            <person name="Heiman D."/>
            <person name="Young S."/>
            <person name="Zeng Q."/>
            <person name="Abouelleil A."/>
            <person name="Aftuck L."/>
            <person name="Bessette D."/>
            <person name="Brown A."/>
            <person name="FitzGerald M."/>
            <person name="Lui A."/>
            <person name="Macdonald J.P."/>
            <person name="Priest M."/>
            <person name="Orbach M.J."/>
            <person name="Galgiani J.N."/>
            <person name="Kirkland T.N."/>
            <person name="Cole G.T."/>
            <person name="Birren B.W."/>
            <person name="Henn M.R."/>
            <person name="Taylor J.W."/>
            <person name="Rounsley S.D."/>
        </authorList>
    </citation>
    <scope>GENOME REANNOTATION</scope>
    <source>
        <strain evidence="2">RS</strain>
    </source>
</reference>
<dbReference type="InParanoid" id="A0A0D8JSG8"/>
<protein>
    <submittedName>
        <fullName evidence="1">Uncharacterized protein</fullName>
    </submittedName>
</protein>
<dbReference type="AlphaFoldDB" id="A0A0D8JSG8"/>
<organism evidence="1 2">
    <name type="scientific">Coccidioides immitis (strain RS)</name>
    <name type="common">Valley fever fungus</name>
    <dbReference type="NCBI Taxonomy" id="246410"/>
    <lineage>
        <taxon>Eukaryota</taxon>
        <taxon>Fungi</taxon>
        <taxon>Dikarya</taxon>
        <taxon>Ascomycota</taxon>
        <taxon>Pezizomycotina</taxon>
        <taxon>Eurotiomycetes</taxon>
        <taxon>Eurotiomycetidae</taxon>
        <taxon>Onygenales</taxon>
        <taxon>Onygenaceae</taxon>
        <taxon>Coccidioides</taxon>
    </lineage>
</organism>